<dbReference type="STRING" id="888268.A0A1E5WAC3"/>
<gene>
    <name evidence="2" type="ORF">BAE44_0004654</name>
</gene>
<evidence type="ECO:0000313" key="3">
    <source>
        <dbReference type="Proteomes" id="UP000095767"/>
    </source>
</evidence>
<dbReference type="Proteomes" id="UP000095767">
    <property type="component" value="Unassembled WGS sequence"/>
</dbReference>
<feature type="region of interest" description="Disordered" evidence="1">
    <location>
        <begin position="217"/>
        <end position="237"/>
    </location>
</feature>
<proteinExistence type="predicted"/>
<dbReference type="AlphaFoldDB" id="A0A1E5WAC3"/>
<dbReference type="EMBL" id="LWDX02015676">
    <property type="protein sequence ID" value="OEL34327.1"/>
    <property type="molecule type" value="Genomic_DNA"/>
</dbReference>
<organism evidence="2 3">
    <name type="scientific">Dichanthelium oligosanthes</name>
    <dbReference type="NCBI Taxonomy" id="888268"/>
    <lineage>
        <taxon>Eukaryota</taxon>
        <taxon>Viridiplantae</taxon>
        <taxon>Streptophyta</taxon>
        <taxon>Embryophyta</taxon>
        <taxon>Tracheophyta</taxon>
        <taxon>Spermatophyta</taxon>
        <taxon>Magnoliopsida</taxon>
        <taxon>Liliopsida</taxon>
        <taxon>Poales</taxon>
        <taxon>Poaceae</taxon>
        <taxon>PACMAD clade</taxon>
        <taxon>Panicoideae</taxon>
        <taxon>Panicodae</taxon>
        <taxon>Paniceae</taxon>
        <taxon>Dichantheliinae</taxon>
        <taxon>Dichanthelium</taxon>
    </lineage>
</organism>
<evidence type="ECO:0000313" key="2">
    <source>
        <dbReference type="EMBL" id="OEL34327.1"/>
    </source>
</evidence>
<keyword evidence="3" id="KW-1185">Reference proteome</keyword>
<reference evidence="2 3" key="1">
    <citation type="submission" date="2016-09" db="EMBL/GenBank/DDBJ databases">
        <title>The draft genome of Dichanthelium oligosanthes: A C3 panicoid grass species.</title>
        <authorList>
            <person name="Studer A.J."/>
            <person name="Schnable J.C."/>
            <person name="Brutnell T.P."/>
        </authorList>
    </citation>
    <scope>NUCLEOTIDE SEQUENCE [LARGE SCALE GENOMIC DNA]</scope>
    <source>
        <strain evidence="3">cv. Kellogg 1175</strain>
        <tissue evidence="2">Leaf</tissue>
    </source>
</reference>
<sequence>MANRRCVARNKLSMKMTTFAPAEISNKDPQLILRKILHAEMKVRSSRRWSPASFHHQSSLTVTSTFFAGLCSPPARDLPSSSRQVHRRLVSTVRCQQASSAVVSIDFFEAASLFQNLGSALPDGTYELVPQSEVKDEVLQPEHLDGRFLATDDRSKATKVEKTMCAKRRKTMPLAEIVIEPKMSTSKMSNLFTRVASLSSNMPPRILELLKKECTGHEDQPRIHEAPDYVGAKEVAE</sequence>
<name>A0A1E5WAC3_9POAL</name>
<evidence type="ECO:0000256" key="1">
    <source>
        <dbReference type="SAM" id="MobiDB-lite"/>
    </source>
</evidence>
<comment type="caution">
    <text evidence="2">The sequence shown here is derived from an EMBL/GenBank/DDBJ whole genome shotgun (WGS) entry which is preliminary data.</text>
</comment>
<feature type="compositionally biased region" description="Basic and acidic residues" evidence="1">
    <location>
        <begin position="217"/>
        <end position="227"/>
    </location>
</feature>
<protein>
    <submittedName>
        <fullName evidence="2">Uncharacterized protein</fullName>
    </submittedName>
</protein>
<accession>A0A1E5WAC3</accession>